<accession>A0A9P7FST9</accession>
<reference evidence="2" key="1">
    <citation type="submission" date="2021-02" db="EMBL/GenBank/DDBJ databases">
        <authorList>
            <person name="Nieuwenhuis M."/>
            <person name="Van De Peppel L.J.J."/>
        </authorList>
    </citation>
    <scope>NUCLEOTIDE SEQUENCE</scope>
    <source>
        <strain evidence="2">D49</strain>
    </source>
</reference>
<keyword evidence="3" id="KW-1185">Reference proteome</keyword>
<evidence type="ECO:0000313" key="3">
    <source>
        <dbReference type="Proteomes" id="UP000717328"/>
    </source>
</evidence>
<protein>
    <recommendedName>
        <fullName evidence="1">CAP-Gly domain-containing protein</fullName>
    </recommendedName>
</protein>
<dbReference type="Gene3D" id="2.30.30.190">
    <property type="entry name" value="CAP Gly-rich-like domain"/>
    <property type="match status" value="1"/>
</dbReference>
<name>A0A9P7FST9_9AGAR</name>
<dbReference type="OrthoDB" id="5273213at2759"/>
<dbReference type="PROSITE" id="PS50245">
    <property type="entry name" value="CAP_GLY_2"/>
    <property type="match status" value="1"/>
</dbReference>
<dbReference type="Gene3D" id="3.80.10.10">
    <property type="entry name" value="Ribonuclease Inhibitor"/>
    <property type="match status" value="1"/>
</dbReference>
<organism evidence="2 3">
    <name type="scientific">Sphagnurus paluster</name>
    <dbReference type="NCBI Taxonomy" id="117069"/>
    <lineage>
        <taxon>Eukaryota</taxon>
        <taxon>Fungi</taxon>
        <taxon>Dikarya</taxon>
        <taxon>Basidiomycota</taxon>
        <taxon>Agaricomycotina</taxon>
        <taxon>Agaricomycetes</taxon>
        <taxon>Agaricomycetidae</taxon>
        <taxon>Agaricales</taxon>
        <taxon>Tricholomatineae</taxon>
        <taxon>Lyophyllaceae</taxon>
        <taxon>Sphagnurus</taxon>
    </lineage>
</organism>
<dbReference type="InterPro" id="IPR000938">
    <property type="entry name" value="CAP-Gly_domain"/>
</dbReference>
<dbReference type="Pfam" id="PF01302">
    <property type="entry name" value="CAP_GLY"/>
    <property type="match status" value="1"/>
</dbReference>
<dbReference type="Proteomes" id="UP000717328">
    <property type="component" value="Unassembled WGS sequence"/>
</dbReference>
<reference evidence="2" key="2">
    <citation type="submission" date="2021-10" db="EMBL/GenBank/DDBJ databases">
        <title>Phylogenomics reveals ancestral predisposition of the termite-cultivated fungus Termitomyces towards a domesticated lifestyle.</title>
        <authorList>
            <person name="Auxier B."/>
            <person name="Grum-Grzhimaylo A."/>
            <person name="Cardenas M.E."/>
            <person name="Lodge J.D."/>
            <person name="Laessoe T."/>
            <person name="Pedersen O."/>
            <person name="Smith M.E."/>
            <person name="Kuyper T.W."/>
            <person name="Franco-Molano E.A."/>
            <person name="Baroni T.J."/>
            <person name="Aanen D.K."/>
        </authorList>
    </citation>
    <scope>NUCLEOTIDE SEQUENCE</scope>
    <source>
        <strain evidence="2">D49</strain>
    </source>
</reference>
<evidence type="ECO:0000259" key="1">
    <source>
        <dbReference type="PROSITE" id="PS50245"/>
    </source>
</evidence>
<dbReference type="SUPFAM" id="SSF74924">
    <property type="entry name" value="Cap-Gly domain"/>
    <property type="match status" value="1"/>
</dbReference>
<dbReference type="SUPFAM" id="SSF52047">
    <property type="entry name" value="RNI-like"/>
    <property type="match status" value="1"/>
</dbReference>
<dbReference type="EMBL" id="JABCKI010005937">
    <property type="protein sequence ID" value="KAG5636409.1"/>
    <property type="molecule type" value="Genomic_DNA"/>
</dbReference>
<feature type="domain" description="CAP-Gly" evidence="1">
    <location>
        <begin position="23"/>
        <end position="67"/>
    </location>
</feature>
<dbReference type="AlphaFoldDB" id="A0A9P7FST9"/>
<dbReference type="InterPro" id="IPR032675">
    <property type="entry name" value="LRR_dom_sf"/>
</dbReference>
<evidence type="ECO:0000313" key="2">
    <source>
        <dbReference type="EMBL" id="KAG5636409.1"/>
    </source>
</evidence>
<dbReference type="InterPro" id="IPR036859">
    <property type="entry name" value="CAP-Gly_dom_sf"/>
</dbReference>
<comment type="caution">
    <text evidence="2">The sequence shown here is derived from an EMBL/GenBank/DDBJ whole genome shotgun (WGS) entry which is preliminary data.</text>
</comment>
<gene>
    <name evidence="2" type="ORF">H0H81_008149</name>
</gene>
<dbReference type="PROSITE" id="PS00845">
    <property type="entry name" value="CAP_GLY_1"/>
    <property type="match status" value="1"/>
</dbReference>
<dbReference type="SMART" id="SM01052">
    <property type="entry name" value="CAP_GLY"/>
    <property type="match status" value="1"/>
</dbReference>
<proteinExistence type="predicted"/>
<sequence>MDLPLLGSRIRLAGHLGTISYIGNVDNTSGTWLGIEWDDPLRGKHDGCKDGKRYFTCRVPNSGSFIRPSANLCYGQSFLEALSSKYIEIPHGSGSQESVVLGSSHGAIVVQAVHLDKIRGKLADLGRLREVSLDNEGIARCDRPGMIRETCPIMETAFLNLTELQLNGTKMTWPEMQTVTAAMPKLRLVEMGHNSLVQLQTEDSSPTSNNTIQVINLDSNNCSDWTHIWKSLSYYKWYVLFVRHCRGALLITATSLQRLILTSNCVGAIPLPEHPQEDTVKHISLSHNKIDAWSNVDALSSWCPGLETLTLSGNPLMSWCFQCHHLIR</sequence>